<sequence>MKLGVNHSNGLIWSLTSWTTNYYPPLGIFTLDWDPNGRQLEIRGHNCGGYNTDGGCQRSSWPPDCLADFDDQYELKKGYFKPITSIFTS</sequence>
<gene>
    <name evidence="1" type="ORF">RchiOBHm_Chr5g0025411</name>
</gene>
<dbReference type="EMBL" id="PDCK01000043">
    <property type="protein sequence ID" value="PRQ30507.1"/>
    <property type="molecule type" value="Genomic_DNA"/>
</dbReference>
<reference evidence="1 2" key="1">
    <citation type="journal article" date="2018" name="Nat. Genet.">
        <title>The Rosa genome provides new insights in the design of modern roses.</title>
        <authorList>
            <person name="Bendahmane M."/>
        </authorList>
    </citation>
    <scope>NUCLEOTIDE SEQUENCE [LARGE SCALE GENOMIC DNA]</scope>
    <source>
        <strain evidence="2">cv. Old Blush</strain>
    </source>
</reference>
<proteinExistence type="predicted"/>
<dbReference type="Proteomes" id="UP000238479">
    <property type="component" value="Chromosome 5"/>
</dbReference>
<evidence type="ECO:0000313" key="2">
    <source>
        <dbReference type="Proteomes" id="UP000238479"/>
    </source>
</evidence>
<keyword evidence="2" id="KW-1185">Reference proteome</keyword>
<evidence type="ECO:0000313" key="1">
    <source>
        <dbReference type="EMBL" id="PRQ30507.1"/>
    </source>
</evidence>
<name>A0A2P6Q8L6_ROSCH</name>
<comment type="caution">
    <text evidence="1">The sequence shown here is derived from an EMBL/GenBank/DDBJ whole genome shotgun (WGS) entry which is preliminary data.</text>
</comment>
<protein>
    <submittedName>
        <fullName evidence="1">Uncharacterized protein</fullName>
    </submittedName>
</protein>
<organism evidence="1 2">
    <name type="scientific">Rosa chinensis</name>
    <name type="common">China rose</name>
    <dbReference type="NCBI Taxonomy" id="74649"/>
    <lineage>
        <taxon>Eukaryota</taxon>
        <taxon>Viridiplantae</taxon>
        <taxon>Streptophyta</taxon>
        <taxon>Embryophyta</taxon>
        <taxon>Tracheophyta</taxon>
        <taxon>Spermatophyta</taxon>
        <taxon>Magnoliopsida</taxon>
        <taxon>eudicotyledons</taxon>
        <taxon>Gunneridae</taxon>
        <taxon>Pentapetalae</taxon>
        <taxon>rosids</taxon>
        <taxon>fabids</taxon>
        <taxon>Rosales</taxon>
        <taxon>Rosaceae</taxon>
        <taxon>Rosoideae</taxon>
        <taxon>Rosoideae incertae sedis</taxon>
        <taxon>Rosa</taxon>
    </lineage>
</organism>
<dbReference type="Gramene" id="PRQ30507">
    <property type="protein sequence ID" value="PRQ30507"/>
    <property type="gene ID" value="RchiOBHm_Chr5g0025411"/>
</dbReference>
<accession>A0A2P6Q8L6</accession>
<dbReference type="AlphaFoldDB" id="A0A2P6Q8L6"/>